<dbReference type="Gene3D" id="3.40.50.300">
    <property type="entry name" value="P-loop containing nucleotide triphosphate hydrolases"/>
    <property type="match status" value="1"/>
</dbReference>
<feature type="domain" description="ABC transporter" evidence="8">
    <location>
        <begin position="337"/>
        <end position="571"/>
    </location>
</feature>
<gene>
    <name evidence="10" type="ORF">LHA35_18995</name>
</gene>
<dbReference type="GO" id="GO:0005886">
    <property type="term" value="C:plasma membrane"/>
    <property type="evidence" value="ECO:0007669"/>
    <property type="project" value="UniProtKB-SubCell"/>
</dbReference>
<dbReference type="PROSITE" id="PS50929">
    <property type="entry name" value="ABC_TM1F"/>
    <property type="match status" value="1"/>
</dbReference>
<dbReference type="PANTHER" id="PTHR24221:SF248">
    <property type="entry name" value="ABC TRANSPORTER TRANSMEMBRANE REGION"/>
    <property type="match status" value="1"/>
</dbReference>
<dbReference type="Proteomes" id="UP001139311">
    <property type="component" value="Unassembled WGS sequence"/>
</dbReference>
<dbReference type="SMART" id="SM00382">
    <property type="entry name" value="AAA"/>
    <property type="match status" value="1"/>
</dbReference>
<name>A0A9X1IFF4_9PROT</name>
<protein>
    <submittedName>
        <fullName evidence="10">ATP-binding cassette domain-containing protein</fullName>
    </submittedName>
</protein>
<feature type="transmembrane region" description="Helical" evidence="7">
    <location>
        <begin position="25"/>
        <end position="47"/>
    </location>
</feature>
<dbReference type="EMBL" id="JAJAQI010000032">
    <property type="protein sequence ID" value="MCB4823821.1"/>
    <property type="molecule type" value="Genomic_DNA"/>
</dbReference>
<feature type="transmembrane region" description="Helical" evidence="7">
    <location>
        <begin position="164"/>
        <end position="182"/>
    </location>
</feature>
<dbReference type="InterPro" id="IPR011527">
    <property type="entry name" value="ABC1_TM_dom"/>
</dbReference>
<sequence>MASPSPPGSADALLRGAIEDTLRVVGGWMALMLGLGLVSLLIAYAIIINKTGLFSLLPVTLSADTLFAAGIFWLMALAAVTALRNLQERAVATVSRYVAERLAVPAVLCTAQRAGRAEVLSSEALEAIESMRRALSGDLPHVALGLVTAPVLLALILALHWAAFVMSLIFCVLGAVVSLLMARAAQRAAAVAFASRTRAFGMAADAMRSGEAVLAMGMLPRLVRHWVEAAAEGSAEAWESERRAERLRTLLEMLAGLLRGGIIFTMAALMLSGQNVNTAFAGSILLIGMVVGPFMGLGMHLRSLTEGVDAWRRLRAMVRATAAIPEGIAFPRPAVRLTAEHLGFGFRGPQPALFRNLDLTVGAGEIVAIVGPSGSGKSTLLRLLMGILRPGGGGAYLDGHATSQWDRRELARHVGYLPQDALLSRATVAEAIARLEEPDMAEVMEAARRAGAHATIIGLPLGYSTPLTGGYQLSMGQRHRIALARALYGRPRLLLLDELAGSLDAEGEAEVARLLRRLRAEGTAVVFTTHRPNLLAVADRVLAIRRGALVPAGEEQPLLEGRGQGQRARRPAMVAR</sequence>
<evidence type="ECO:0000259" key="8">
    <source>
        <dbReference type="PROSITE" id="PS50893"/>
    </source>
</evidence>
<dbReference type="SUPFAM" id="SSF52540">
    <property type="entry name" value="P-loop containing nucleoside triphosphate hydrolases"/>
    <property type="match status" value="1"/>
</dbReference>
<evidence type="ECO:0000256" key="3">
    <source>
        <dbReference type="ARBA" id="ARBA00022741"/>
    </source>
</evidence>
<comment type="caution">
    <text evidence="10">The sequence shown here is derived from an EMBL/GenBank/DDBJ whole genome shotgun (WGS) entry which is preliminary data.</text>
</comment>
<evidence type="ECO:0000313" key="11">
    <source>
        <dbReference type="Proteomes" id="UP001139311"/>
    </source>
</evidence>
<evidence type="ECO:0000256" key="1">
    <source>
        <dbReference type="ARBA" id="ARBA00004651"/>
    </source>
</evidence>
<dbReference type="Pfam" id="PF00005">
    <property type="entry name" value="ABC_tran"/>
    <property type="match status" value="1"/>
</dbReference>
<dbReference type="GO" id="GO:0005524">
    <property type="term" value="F:ATP binding"/>
    <property type="evidence" value="ECO:0007669"/>
    <property type="project" value="UniProtKB-KW"/>
</dbReference>
<evidence type="ECO:0000256" key="2">
    <source>
        <dbReference type="ARBA" id="ARBA00022692"/>
    </source>
</evidence>
<dbReference type="PROSITE" id="PS50893">
    <property type="entry name" value="ABC_TRANSPORTER_2"/>
    <property type="match status" value="1"/>
</dbReference>
<dbReference type="InterPro" id="IPR027417">
    <property type="entry name" value="P-loop_NTPase"/>
</dbReference>
<evidence type="ECO:0000313" key="10">
    <source>
        <dbReference type="EMBL" id="MCB4823821.1"/>
    </source>
</evidence>
<evidence type="ECO:0000256" key="7">
    <source>
        <dbReference type="SAM" id="Phobius"/>
    </source>
</evidence>
<dbReference type="GO" id="GO:0034040">
    <property type="term" value="F:ATPase-coupled lipid transmembrane transporter activity"/>
    <property type="evidence" value="ECO:0007669"/>
    <property type="project" value="TreeGrafter"/>
</dbReference>
<keyword evidence="2 7" id="KW-0812">Transmembrane</keyword>
<evidence type="ECO:0000256" key="5">
    <source>
        <dbReference type="ARBA" id="ARBA00022989"/>
    </source>
</evidence>
<keyword evidence="11" id="KW-1185">Reference proteome</keyword>
<keyword evidence="4 10" id="KW-0067">ATP-binding</keyword>
<comment type="subcellular location">
    <subcellularLocation>
        <location evidence="1">Cell membrane</location>
        <topology evidence="1">Multi-pass membrane protein</topology>
    </subcellularLocation>
</comment>
<dbReference type="SUPFAM" id="SSF90123">
    <property type="entry name" value="ABC transporter transmembrane region"/>
    <property type="match status" value="1"/>
</dbReference>
<dbReference type="InterPro" id="IPR036640">
    <property type="entry name" value="ABC1_TM_sf"/>
</dbReference>
<dbReference type="InterPro" id="IPR003439">
    <property type="entry name" value="ABC_transporter-like_ATP-bd"/>
</dbReference>
<feature type="transmembrane region" description="Helical" evidence="7">
    <location>
        <begin position="250"/>
        <end position="272"/>
    </location>
</feature>
<dbReference type="InterPro" id="IPR039421">
    <property type="entry name" value="Type_1_exporter"/>
</dbReference>
<reference evidence="10" key="1">
    <citation type="submission" date="2021-10" db="EMBL/GenBank/DDBJ databases">
        <title>Roseicella aerolatum sp. nov., isolated from aerosols of e-waste dismantling site.</title>
        <authorList>
            <person name="Qin T."/>
        </authorList>
    </citation>
    <scope>NUCLEOTIDE SEQUENCE</scope>
    <source>
        <strain evidence="10">GB24</strain>
    </source>
</reference>
<keyword evidence="5 7" id="KW-1133">Transmembrane helix</keyword>
<evidence type="ECO:0000259" key="9">
    <source>
        <dbReference type="PROSITE" id="PS50929"/>
    </source>
</evidence>
<dbReference type="GO" id="GO:0016887">
    <property type="term" value="F:ATP hydrolysis activity"/>
    <property type="evidence" value="ECO:0007669"/>
    <property type="project" value="InterPro"/>
</dbReference>
<evidence type="ECO:0000256" key="6">
    <source>
        <dbReference type="ARBA" id="ARBA00023136"/>
    </source>
</evidence>
<accession>A0A9X1IFF4</accession>
<dbReference type="GO" id="GO:0140359">
    <property type="term" value="F:ABC-type transporter activity"/>
    <property type="evidence" value="ECO:0007669"/>
    <property type="project" value="InterPro"/>
</dbReference>
<proteinExistence type="predicted"/>
<dbReference type="Gene3D" id="1.20.1560.10">
    <property type="entry name" value="ABC transporter type 1, transmembrane domain"/>
    <property type="match status" value="1"/>
</dbReference>
<dbReference type="PANTHER" id="PTHR24221">
    <property type="entry name" value="ATP-BINDING CASSETTE SUB-FAMILY B"/>
    <property type="match status" value="1"/>
</dbReference>
<feature type="domain" description="ABC transmembrane type-1" evidence="9">
    <location>
        <begin position="128"/>
        <end position="306"/>
    </location>
</feature>
<feature type="transmembrane region" description="Helical" evidence="7">
    <location>
        <begin position="278"/>
        <end position="297"/>
    </location>
</feature>
<dbReference type="AlphaFoldDB" id="A0A9X1IFF4"/>
<dbReference type="InterPro" id="IPR003593">
    <property type="entry name" value="AAA+_ATPase"/>
</dbReference>
<keyword evidence="6 7" id="KW-0472">Membrane</keyword>
<keyword evidence="3" id="KW-0547">Nucleotide-binding</keyword>
<organism evidence="10 11">
    <name type="scientific">Roseicella aerolata</name>
    <dbReference type="NCBI Taxonomy" id="2883479"/>
    <lineage>
        <taxon>Bacteria</taxon>
        <taxon>Pseudomonadati</taxon>
        <taxon>Pseudomonadota</taxon>
        <taxon>Alphaproteobacteria</taxon>
        <taxon>Acetobacterales</taxon>
        <taxon>Roseomonadaceae</taxon>
        <taxon>Roseicella</taxon>
    </lineage>
</organism>
<dbReference type="RefSeq" id="WP_226610990.1">
    <property type="nucleotide sequence ID" value="NZ_JAJAQI010000032.1"/>
</dbReference>
<evidence type="ECO:0000256" key="4">
    <source>
        <dbReference type="ARBA" id="ARBA00022840"/>
    </source>
</evidence>